<evidence type="ECO:0000256" key="1">
    <source>
        <dbReference type="ARBA" id="ARBA00022490"/>
    </source>
</evidence>
<dbReference type="InterPro" id="IPR036974">
    <property type="entry name" value="PUA_sf"/>
</dbReference>
<dbReference type="PIRSF" id="PIRSF000729">
    <property type="entry name" value="GK"/>
    <property type="match status" value="1"/>
</dbReference>
<keyword evidence="1" id="KW-0963">Cytoplasm</keyword>
<accession>X0V9H9</accession>
<dbReference type="PANTHER" id="PTHR43654:SF1">
    <property type="entry name" value="ISOPENTENYL PHOSPHATE KINASE"/>
    <property type="match status" value="1"/>
</dbReference>
<dbReference type="GO" id="GO:0003723">
    <property type="term" value="F:RNA binding"/>
    <property type="evidence" value="ECO:0007669"/>
    <property type="project" value="InterPro"/>
</dbReference>
<protein>
    <recommendedName>
        <fullName evidence="8">PUA domain-containing protein</fullName>
    </recommendedName>
</protein>
<reference evidence="9" key="1">
    <citation type="journal article" date="2014" name="Front. Microbiol.">
        <title>High frequency of phylogenetically diverse reductive dehalogenase-homologous genes in deep subseafloor sedimentary metagenomes.</title>
        <authorList>
            <person name="Kawai M."/>
            <person name="Futagami T."/>
            <person name="Toyoda A."/>
            <person name="Takaki Y."/>
            <person name="Nishi S."/>
            <person name="Hori S."/>
            <person name="Arai W."/>
            <person name="Tsubouchi T."/>
            <person name="Morono Y."/>
            <person name="Uchiyama I."/>
            <person name="Ito T."/>
            <person name="Fujiyama A."/>
            <person name="Inagaki F."/>
            <person name="Takami H."/>
        </authorList>
    </citation>
    <scope>NUCLEOTIDE SEQUENCE</scope>
    <source>
        <strain evidence="9">Expedition CK06-06</strain>
    </source>
</reference>
<evidence type="ECO:0000313" key="9">
    <source>
        <dbReference type="EMBL" id="GAG14850.1"/>
    </source>
</evidence>
<dbReference type="PROSITE" id="PS50890">
    <property type="entry name" value="PUA"/>
    <property type="match status" value="1"/>
</dbReference>
<dbReference type="Pfam" id="PF01472">
    <property type="entry name" value="PUA"/>
    <property type="match status" value="1"/>
</dbReference>
<keyword evidence="4" id="KW-0808">Transferase</keyword>
<dbReference type="GO" id="GO:0008652">
    <property type="term" value="P:amino acid biosynthetic process"/>
    <property type="evidence" value="ECO:0007669"/>
    <property type="project" value="UniProtKB-KW"/>
</dbReference>
<comment type="caution">
    <text evidence="9">The sequence shown here is derived from an EMBL/GenBank/DDBJ whole genome shotgun (WGS) entry which is preliminary data.</text>
</comment>
<organism evidence="9">
    <name type="scientific">marine sediment metagenome</name>
    <dbReference type="NCBI Taxonomy" id="412755"/>
    <lineage>
        <taxon>unclassified sequences</taxon>
        <taxon>metagenomes</taxon>
        <taxon>ecological metagenomes</taxon>
    </lineage>
</organism>
<dbReference type="AlphaFoldDB" id="X0V9H9"/>
<proteinExistence type="predicted"/>
<keyword evidence="3" id="KW-0641">Proline biosynthesis</keyword>
<feature type="domain" description="PUA" evidence="8">
    <location>
        <begin position="177"/>
        <end position="258"/>
    </location>
</feature>
<keyword evidence="2" id="KW-0028">Amino-acid biosynthesis</keyword>
<dbReference type="InterPro" id="IPR005715">
    <property type="entry name" value="Glu_5kinase/COase_Synthase"/>
</dbReference>
<sequence length="258" mass="27212">MTKADLSDRLGYLNARNTLLALLELGVVPIVNENDVVAVDELEGTAFGDNDNLSGMVSNLVDADLLVLLGDVAGLYTADPVKDKSARLIPRVDRIDDGIEYLAGGTRGRGIGGMVTKIQAARLATASGATVVIADGREQDLLLRLAKGESIGTLFPPATTNIESRKRWMLAGLATKGRLVVDKGAVVALREQNRSLLPAGIKAVEGDFKRGDTVDIVSEAGERAACGISNYSSQELAVIKGARSDKIESLLGYGYGDE</sequence>
<dbReference type="Gene3D" id="3.40.1160.10">
    <property type="entry name" value="Acetylglutamate kinase-like"/>
    <property type="match status" value="1"/>
</dbReference>
<dbReference type="InterPro" id="IPR001048">
    <property type="entry name" value="Asp/Glu/Uridylate_kinase"/>
</dbReference>
<dbReference type="FunFam" id="3.40.1160.10:FF:000006">
    <property type="entry name" value="Glutamate 5-kinase"/>
    <property type="match status" value="1"/>
</dbReference>
<keyword evidence="6" id="KW-0418">Kinase</keyword>
<evidence type="ECO:0000256" key="5">
    <source>
        <dbReference type="ARBA" id="ARBA00022741"/>
    </source>
</evidence>
<dbReference type="InterPro" id="IPR036393">
    <property type="entry name" value="AceGlu_kinase-like_sf"/>
</dbReference>
<dbReference type="NCBIfam" id="TIGR01027">
    <property type="entry name" value="proB"/>
    <property type="match status" value="1"/>
</dbReference>
<dbReference type="InterPro" id="IPR001057">
    <property type="entry name" value="Glu/AcGlu_kinase"/>
</dbReference>
<dbReference type="Gene3D" id="2.30.130.10">
    <property type="entry name" value="PUA domain"/>
    <property type="match status" value="1"/>
</dbReference>
<keyword evidence="7" id="KW-0067">ATP-binding</keyword>
<dbReference type="Pfam" id="PF00696">
    <property type="entry name" value="AA_kinase"/>
    <property type="match status" value="1"/>
</dbReference>
<dbReference type="SUPFAM" id="SSF88697">
    <property type="entry name" value="PUA domain-like"/>
    <property type="match status" value="1"/>
</dbReference>
<evidence type="ECO:0000256" key="7">
    <source>
        <dbReference type="ARBA" id="ARBA00022840"/>
    </source>
</evidence>
<gene>
    <name evidence="9" type="ORF">S01H1_54049</name>
</gene>
<dbReference type="InterPro" id="IPR002478">
    <property type="entry name" value="PUA"/>
</dbReference>
<evidence type="ECO:0000256" key="6">
    <source>
        <dbReference type="ARBA" id="ARBA00022777"/>
    </source>
</evidence>
<dbReference type="InterPro" id="IPR011529">
    <property type="entry name" value="Glu_5kinase"/>
</dbReference>
<dbReference type="PANTHER" id="PTHR43654">
    <property type="entry name" value="GLUTAMATE 5-KINASE"/>
    <property type="match status" value="1"/>
</dbReference>
<dbReference type="GO" id="GO:0005524">
    <property type="term" value="F:ATP binding"/>
    <property type="evidence" value="ECO:0007669"/>
    <property type="project" value="UniProtKB-KW"/>
</dbReference>
<evidence type="ECO:0000256" key="4">
    <source>
        <dbReference type="ARBA" id="ARBA00022679"/>
    </source>
</evidence>
<dbReference type="SMART" id="SM00359">
    <property type="entry name" value="PUA"/>
    <property type="match status" value="1"/>
</dbReference>
<dbReference type="SUPFAM" id="SSF53633">
    <property type="entry name" value="Carbamate kinase-like"/>
    <property type="match status" value="1"/>
</dbReference>
<dbReference type="EMBL" id="BARS01035039">
    <property type="protein sequence ID" value="GAG14850.1"/>
    <property type="molecule type" value="Genomic_DNA"/>
</dbReference>
<dbReference type="GO" id="GO:0004349">
    <property type="term" value="F:glutamate 5-kinase activity"/>
    <property type="evidence" value="ECO:0007669"/>
    <property type="project" value="InterPro"/>
</dbReference>
<evidence type="ECO:0000256" key="2">
    <source>
        <dbReference type="ARBA" id="ARBA00022605"/>
    </source>
</evidence>
<dbReference type="CDD" id="cd21157">
    <property type="entry name" value="PUA_G5K"/>
    <property type="match status" value="1"/>
</dbReference>
<name>X0V9H9_9ZZZZ</name>
<dbReference type="PRINTS" id="PR00474">
    <property type="entry name" value="GLU5KINASE"/>
</dbReference>
<dbReference type="InterPro" id="IPR015947">
    <property type="entry name" value="PUA-like_sf"/>
</dbReference>
<dbReference type="GO" id="GO:0005829">
    <property type="term" value="C:cytosol"/>
    <property type="evidence" value="ECO:0007669"/>
    <property type="project" value="TreeGrafter"/>
</dbReference>
<evidence type="ECO:0000256" key="3">
    <source>
        <dbReference type="ARBA" id="ARBA00022650"/>
    </source>
</evidence>
<evidence type="ECO:0000259" key="8">
    <source>
        <dbReference type="SMART" id="SM00359"/>
    </source>
</evidence>
<keyword evidence="5" id="KW-0547">Nucleotide-binding</keyword>
<feature type="non-terminal residue" evidence="9">
    <location>
        <position position="258"/>
    </location>
</feature>